<evidence type="ECO:0000313" key="5">
    <source>
        <dbReference type="EMBL" id="HIZ37010.1"/>
    </source>
</evidence>
<dbReference type="EMBL" id="DXBY01000251">
    <property type="protein sequence ID" value="HIZ37010.1"/>
    <property type="molecule type" value="Genomic_DNA"/>
</dbReference>
<proteinExistence type="predicted"/>
<sequence length="408" mass="45009">MLQSESSPTRIGYVTKMYPRFSETFIVNEVLALERTGLDLEIFSLRPPSDGRFHETLSQVRAPVTYLSRHVRSQGLWERLRRAHLLFPDLATHLGDLLELEADDAVAAVELAMLARERDLTRLHAHFASVATAVARVAATIAGIEYSFTAHAKDIFHESVDPVALSRRLADAAAVVTVSDFNLDYLHRTYGPAADRVRRVYNGLDLRRFGYSAPIQRDRVVVAVGRLVEKKGFRDLIDAVAYLAAQGRPVRLDLVGAGEQDEALRDQVAALDLHQHVRLLGPLPQHRVREVVQSAGALAAPCVVGQDGNRDGLPTILLEAMALGTPCVATPVTGIPEVLQHEQTGLLVSEADPIGLAEQLDRLLDDESLQLRLAERARALIETEFDDVRTSRQLREILVGADMSVELL</sequence>
<dbReference type="Pfam" id="PF00534">
    <property type="entry name" value="Glycos_transf_1"/>
    <property type="match status" value="1"/>
</dbReference>
<dbReference type="Gene3D" id="3.40.50.2000">
    <property type="entry name" value="Glycogen Phosphorylase B"/>
    <property type="match status" value="2"/>
</dbReference>
<dbReference type="Pfam" id="PF13439">
    <property type="entry name" value="Glyco_transf_4"/>
    <property type="match status" value="1"/>
</dbReference>
<organism evidence="5 6">
    <name type="scientific">Candidatus Ruania gallistercoris</name>
    <dbReference type="NCBI Taxonomy" id="2838746"/>
    <lineage>
        <taxon>Bacteria</taxon>
        <taxon>Bacillati</taxon>
        <taxon>Actinomycetota</taxon>
        <taxon>Actinomycetes</taxon>
        <taxon>Micrococcales</taxon>
        <taxon>Ruaniaceae</taxon>
        <taxon>Ruania</taxon>
    </lineage>
</organism>
<feature type="domain" description="Glycosyltransferase subfamily 4-like N-terminal" evidence="4">
    <location>
        <begin position="23"/>
        <end position="208"/>
    </location>
</feature>
<dbReference type="InterPro" id="IPR001296">
    <property type="entry name" value="Glyco_trans_1"/>
</dbReference>
<evidence type="ECO:0000259" key="4">
    <source>
        <dbReference type="Pfam" id="PF13439"/>
    </source>
</evidence>
<dbReference type="CDD" id="cd03801">
    <property type="entry name" value="GT4_PimA-like"/>
    <property type="match status" value="1"/>
</dbReference>
<dbReference type="Proteomes" id="UP000824037">
    <property type="component" value="Unassembled WGS sequence"/>
</dbReference>
<dbReference type="AlphaFoldDB" id="A0A9D2J4S7"/>
<dbReference type="PANTHER" id="PTHR45947:SF14">
    <property type="entry name" value="SLL1723 PROTEIN"/>
    <property type="match status" value="1"/>
</dbReference>
<keyword evidence="1" id="KW-0328">Glycosyltransferase</keyword>
<gene>
    <name evidence="5" type="ORF">H9815_14650</name>
</gene>
<comment type="caution">
    <text evidence="5">The sequence shown here is derived from an EMBL/GenBank/DDBJ whole genome shotgun (WGS) entry which is preliminary data.</text>
</comment>
<evidence type="ECO:0000313" key="6">
    <source>
        <dbReference type="Proteomes" id="UP000824037"/>
    </source>
</evidence>
<keyword evidence="2" id="KW-0808">Transferase</keyword>
<evidence type="ECO:0000256" key="2">
    <source>
        <dbReference type="ARBA" id="ARBA00022679"/>
    </source>
</evidence>
<dbReference type="PANTHER" id="PTHR45947">
    <property type="entry name" value="SULFOQUINOVOSYL TRANSFERASE SQD2"/>
    <property type="match status" value="1"/>
</dbReference>
<reference evidence="5" key="2">
    <citation type="submission" date="2021-04" db="EMBL/GenBank/DDBJ databases">
        <authorList>
            <person name="Gilroy R."/>
        </authorList>
    </citation>
    <scope>NUCLEOTIDE SEQUENCE</scope>
    <source>
        <strain evidence="5">ChiGjej4B4-7305</strain>
    </source>
</reference>
<feature type="domain" description="Glycosyl transferase family 1" evidence="3">
    <location>
        <begin position="216"/>
        <end position="378"/>
    </location>
</feature>
<accession>A0A9D2J4S7</accession>
<name>A0A9D2J4S7_9MICO</name>
<dbReference type="GO" id="GO:1901137">
    <property type="term" value="P:carbohydrate derivative biosynthetic process"/>
    <property type="evidence" value="ECO:0007669"/>
    <property type="project" value="UniProtKB-ARBA"/>
</dbReference>
<evidence type="ECO:0000259" key="3">
    <source>
        <dbReference type="Pfam" id="PF00534"/>
    </source>
</evidence>
<dbReference type="GO" id="GO:0016757">
    <property type="term" value="F:glycosyltransferase activity"/>
    <property type="evidence" value="ECO:0007669"/>
    <property type="project" value="UniProtKB-KW"/>
</dbReference>
<dbReference type="InterPro" id="IPR050194">
    <property type="entry name" value="Glycosyltransferase_grp1"/>
</dbReference>
<dbReference type="InterPro" id="IPR028098">
    <property type="entry name" value="Glyco_trans_4-like_N"/>
</dbReference>
<evidence type="ECO:0000256" key="1">
    <source>
        <dbReference type="ARBA" id="ARBA00022676"/>
    </source>
</evidence>
<dbReference type="SUPFAM" id="SSF53756">
    <property type="entry name" value="UDP-Glycosyltransferase/glycogen phosphorylase"/>
    <property type="match status" value="1"/>
</dbReference>
<reference evidence="5" key="1">
    <citation type="journal article" date="2021" name="PeerJ">
        <title>Extensive microbial diversity within the chicken gut microbiome revealed by metagenomics and culture.</title>
        <authorList>
            <person name="Gilroy R."/>
            <person name="Ravi A."/>
            <person name="Getino M."/>
            <person name="Pursley I."/>
            <person name="Horton D.L."/>
            <person name="Alikhan N.F."/>
            <person name="Baker D."/>
            <person name="Gharbi K."/>
            <person name="Hall N."/>
            <person name="Watson M."/>
            <person name="Adriaenssens E.M."/>
            <person name="Foster-Nyarko E."/>
            <person name="Jarju S."/>
            <person name="Secka A."/>
            <person name="Antonio M."/>
            <person name="Oren A."/>
            <person name="Chaudhuri R.R."/>
            <person name="La Ragione R."/>
            <person name="Hildebrand F."/>
            <person name="Pallen M.J."/>
        </authorList>
    </citation>
    <scope>NUCLEOTIDE SEQUENCE</scope>
    <source>
        <strain evidence="5">ChiGjej4B4-7305</strain>
    </source>
</reference>
<protein>
    <submittedName>
        <fullName evidence="5">Glycosyltransferase family 4 protein</fullName>
    </submittedName>
</protein>